<dbReference type="PANTHER" id="PTHR11731">
    <property type="entry name" value="PROTEASE FAMILY S9B,C DIPEPTIDYL-PEPTIDASE IV-RELATED"/>
    <property type="match status" value="1"/>
</dbReference>
<dbReference type="GO" id="GO:0004177">
    <property type="term" value="F:aminopeptidase activity"/>
    <property type="evidence" value="ECO:0007669"/>
    <property type="project" value="UniProtKB-KW"/>
</dbReference>
<feature type="domain" description="Peptidase S9 prolyl oligopeptidase catalytic" evidence="8">
    <location>
        <begin position="645"/>
        <end position="852"/>
    </location>
</feature>
<keyword evidence="7" id="KW-0472">Membrane</keyword>
<evidence type="ECO:0000256" key="6">
    <source>
        <dbReference type="ARBA" id="ARBA00023180"/>
    </source>
</evidence>
<gene>
    <name evidence="10" type="ORF">HANVADRAFT_22286</name>
</gene>
<dbReference type="Pfam" id="PF00326">
    <property type="entry name" value="Peptidase_S9"/>
    <property type="match status" value="1"/>
</dbReference>
<dbReference type="PANTHER" id="PTHR11731:SF160">
    <property type="entry name" value="DIPEPTIDYL AMINOPEPTIDASE A"/>
    <property type="match status" value="1"/>
</dbReference>
<protein>
    <recommendedName>
        <fullName evidence="12">Alpha/beta-hydrolase</fullName>
    </recommendedName>
</protein>
<dbReference type="SUPFAM" id="SSF82171">
    <property type="entry name" value="DPP6 N-terminal domain-like"/>
    <property type="match status" value="1"/>
</dbReference>
<name>A0A1B7TH63_9ASCO</name>
<dbReference type="InterPro" id="IPR001375">
    <property type="entry name" value="Peptidase_S9_cat"/>
</dbReference>
<evidence type="ECO:0000256" key="1">
    <source>
        <dbReference type="ARBA" id="ARBA00006150"/>
    </source>
</evidence>
<keyword evidence="7" id="KW-0812">Transmembrane</keyword>
<keyword evidence="7" id="KW-1133">Transmembrane helix</keyword>
<evidence type="ECO:0000313" key="11">
    <source>
        <dbReference type="Proteomes" id="UP000092321"/>
    </source>
</evidence>
<comment type="similarity">
    <text evidence="1">Belongs to the peptidase S9B family.</text>
</comment>
<evidence type="ECO:0000259" key="8">
    <source>
        <dbReference type="Pfam" id="PF00326"/>
    </source>
</evidence>
<dbReference type="InterPro" id="IPR002469">
    <property type="entry name" value="Peptidase_S9B_N"/>
</dbReference>
<evidence type="ECO:0000313" key="10">
    <source>
        <dbReference type="EMBL" id="OBA28074.1"/>
    </source>
</evidence>
<dbReference type="GO" id="GO:0008236">
    <property type="term" value="F:serine-type peptidase activity"/>
    <property type="evidence" value="ECO:0007669"/>
    <property type="project" value="UniProtKB-KW"/>
</dbReference>
<evidence type="ECO:0000256" key="5">
    <source>
        <dbReference type="ARBA" id="ARBA00022825"/>
    </source>
</evidence>
<dbReference type="Gene3D" id="3.40.50.1820">
    <property type="entry name" value="alpha/beta hydrolase"/>
    <property type="match status" value="1"/>
</dbReference>
<feature type="transmembrane region" description="Helical" evidence="7">
    <location>
        <begin position="21"/>
        <end position="43"/>
    </location>
</feature>
<keyword evidence="4" id="KW-0378">Hydrolase</keyword>
<dbReference type="GO" id="GO:0006508">
    <property type="term" value="P:proteolysis"/>
    <property type="evidence" value="ECO:0007669"/>
    <property type="project" value="UniProtKB-KW"/>
</dbReference>
<keyword evidence="11" id="KW-1185">Reference proteome</keyword>
<evidence type="ECO:0000256" key="7">
    <source>
        <dbReference type="SAM" id="Phobius"/>
    </source>
</evidence>
<dbReference type="FunFam" id="3.40.50.1820:FF:000003">
    <property type="entry name" value="Dipeptidyl peptidase 4"/>
    <property type="match status" value="1"/>
</dbReference>
<keyword evidence="3" id="KW-0645">Protease</keyword>
<evidence type="ECO:0000256" key="2">
    <source>
        <dbReference type="ARBA" id="ARBA00022438"/>
    </source>
</evidence>
<dbReference type="EMBL" id="LXPE01000005">
    <property type="protein sequence ID" value="OBA28074.1"/>
    <property type="molecule type" value="Genomic_DNA"/>
</dbReference>
<accession>A0A1B7TH63</accession>
<evidence type="ECO:0000256" key="3">
    <source>
        <dbReference type="ARBA" id="ARBA00022670"/>
    </source>
</evidence>
<dbReference type="InterPro" id="IPR050278">
    <property type="entry name" value="Serine_Prot_S9B/DPPIV"/>
</dbReference>
<keyword evidence="6" id="KW-0325">Glycoprotein</keyword>
<reference evidence="11" key="1">
    <citation type="journal article" date="2016" name="Proc. Natl. Acad. Sci. U.S.A.">
        <title>Comparative genomics of biotechnologically important yeasts.</title>
        <authorList>
            <person name="Riley R."/>
            <person name="Haridas S."/>
            <person name="Wolfe K.H."/>
            <person name="Lopes M.R."/>
            <person name="Hittinger C.T."/>
            <person name="Goeker M."/>
            <person name="Salamov A.A."/>
            <person name="Wisecaver J.H."/>
            <person name="Long T.M."/>
            <person name="Calvey C.H."/>
            <person name="Aerts A.L."/>
            <person name="Barry K.W."/>
            <person name="Choi C."/>
            <person name="Clum A."/>
            <person name="Coughlan A.Y."/>
            <person name="Deshpande S."/>
            <person name="Douglass A.P."/>
            <person name="Hanson S.J."/>
            <person name="Klenk H.-P."/>
            <person name="LaButti K.M."/>
            <person name="Lapidus A."/>
            <person name="Lindquist E.A."/>
            <person name="Lipzen A.M."/>
            <person name="Meier-Kolthoff J.P."/>
            <person name="Ohm R.A."/>
            <person name="Otillar R.P."/>
            <person name="Pangilinan J.L."/>
            <person name="Peng Y."/>
            <person name="Rokas A."/>
            <person name="Rosa C.A."/>
            <person name="Scheuner C."/>
            <person name="Sibirny A.A."/>
            <person name="Slot J.C."/>
            <person name="Stielow J.B."/>
            <person name="Sun H."/>
            <person name="Kurtzman C.P."/>
            <person name="Blackwell M."/>
            <person name="Grigoriev I.V."/>
            <person name="Jeffries T.W."/>
        </authorList>
    </citation>
    <scope>NUCLEOTIDE SEQUENCE [LARGE SCALE GENOMIC DNA]</scope>
    <source>
        <strain evidence="11">NRRL Y-1626</strain>
    </source>
</reference>
<keyword evidence="2" id="KW-0031">Aminopeptidase</keyword>
<comment type="caution">
    <text evidence="10">The sequence shown here is derived from an EMBL/GenBank/DDBJ whole genome shotgun (WGS) entry which is preliminary data.</text>
</comment>
<dbReference type="OrthoDB" id="16520at2759"/>
<dbReference type="GO" id="GO:0005886">
    <property type="term" value="C:plasma membrane"/>
    <property type="evidence" value="ECO:0007669"/>
    <property type="project" value="TreeGrafter"/>
</dbReference>
<feature type="domain" description="Dipeptidylpeptidase IV N-terminal" evidence="9">
    <location>
        <begin position="158"/>
        <end position="550"/>
    </location>
</feature>
<evidence type="ECO:0000259" key="9">
    <source>
        <dbReference type="Pfam" id="PF00930"/>
    </source>
</evidence>
<dbReference type="AlphaFoldDB" id="A0A1B7TH63"/>
<evidence type="ECO:0008006" key="12">
    <source>
        <dbReference type="Google" id="ProtNLM"/>
    </source>
</evidence>
<organism evidence="10 11">
    <name type="scientific">Hanseniaspora valbyensis NRRL Y-1626</name>
    <dbReference type="NCBI Taxonomy" id="766949"/>
    <lineage>
        <taxon>Eukaryota</taxon>
        <taxon>Fungi</taxon>
        <taxon>Dikarya</taxon>
        <taxon>Ascomycota</taxon>
        <taxon>Saccharomycotina</taxon>
        <taxon>Saccharomycetes</taxon>
        <taxon>Saccharomycodales</taxon>
        <taxon>Saccharomycodaceae</taxon>
        <taxon>Hanseniaspora</taxon>
    </lineage>
</organism>
<evidence type="ECO:0000256" key="4">
    <source>
        <dbReference type="ARBA" id="ARBA00022801"/>
    </source>
</evidence>
<dbReference type="SUPFAM" id="SSF53474">
    <property type="entry name" value="alpha/beta-Hydrolases"/>
    <property type="match status" value="1"/>
</dbReference>
<dbReference type="Pfam" id="PF00930">
    <property type="entry name" value="DPPIV_N"/>
    <property type="match status" value="1"/>
</dbReference>
<dbReference type="Proteomes" id="UP000092321">
    <property type="component" value="Unassembled WGS sequence"/>
</dbReference>
<dbReference type="Gene3D" id="2.140.10.30">
    <property type="entry name" value="Dipeptidylpeptidase IV, N-terminal domain"/>
    <property type="match status" value="1"/>
</dbReference>
<proteinExistence type="inferred from homology"/>
<dbReference type="InterPro" id="IPR029058">
    <property type="entry name" value="AB_hydrolase_fold"/>
</dbReference>
<sequence length="860" mass="98934">MIKSKIWLQYSLLEKNIGSKNFNLLKISISLIIFILFLLFINLHALSNNDGKNDQPEFDSVTSTHFEDKKRVTLNNIFDDTFQLNYQSFKFIRPPPDSMVRNLVDPGLFYTINNGPNNEIKIKASNLFNPEIETDLGTASFKYNDGDITYQISSFDVSYDLNSALIGTNRTMQFRHTKKALYWFRDTVSGTHTPIGNGEFLVNCKYSQTYNYIYYTDSNYDLYIQPVRRDVDELGAAVKVTSDGAKNKILNGVCDWVYQEEVLATDDAVWFAPDDSKLLFLKQFEESVETFQFPKYITKNSENSGKVQEMIDLKYPRPGGNLPKYELQLLDLVTGEVLPITSFETGQEIIYAVDWITSNSFIVRSSDRESTTLNFNLYIYNNDKARWFGTKIRSIPFKTVFNGYVEKQKPIHVIKKYDKEGNELTSSNLNMILKTTGFAYLAPDENGFQHIHFTESLKEPSVFYPLTSGEYEVLEIVGFNNENNNLYFMSNHAHPMGKHLGFVNLDTLVVDHLQFCDNKERNDCDLDYNEVQLSMTCRWAYRKMMGPSVPELYAGSLKDVTAGIMAVDIYVLKLGDTESLNQKLDQFAMPQINFKTMTLEDGVVVNYKEYLPPGYDANNNDHKHPLLTHVYGAPGSMTFNSKFSVFFESAVASGLDSIVLEIEPRGTGGKGWSFKQWATRKIGYWEPRDFQEVVKKYISEHENKIIKEKVAIWGWSYGGFITLKTLEYDKGEVFKYGMSVAPVTDWKLYDTIYTERYLGDPNDDSDNNGYKDAIISDINAFKQVTRFLVMTGTGDDNVHALNTYKFIDDLNINEVSNFDMQIFPDSDHKIAFHNANKMVYRKLYKWLENTFNGVYENMAF</sequence>
<keyword evidence="5" id="KW-0720">Serine protease</keyword>
<dbReference type="GO" id="GO:0008239">
    <property type="term" value="F:dipeptidyl-peptidase activity"/>
    <property type="evidence" value="ECO:0007669"/>
    <property type="project" value="TreeGrafter"/>
</dbReference>